<evidence type="ECO:0000313" key="2">
    <source>
        <dbReference type="Proteomes" id="UP000095281"/>
    </source>
</evidence>
<protein>
    <submittedName>
        <fullName evidence="3">Galectin</fullName>
    </submittedName>
</protein>
<keyword evidence="2" id="KW-1185">Reference proteome</keyword>
<sequence>MAFWRLIILIIPIFLFLSFEKFKITRGEILVKINWREYRTFKNQLENINYERFEIQLERQNGIKPILRNTRHYDVVSFGHNKELIIKRGNSLEKQWEGFEQLLWLNIRMNGESEEIGFVPFYGIDQIIIFEATDPPSYQVEPYKFERAIEIEFPERLLHFVVCIKVPEKNFLNLDFEIECKDGDGIFYLIKKGQDNHNNVYFESLFYRVSVCSNDEYKIKFEFDGEIQEFDLHCDEAINEGDTANSYLIKLIFGTDNANCSLINIKPLIVPSNIVEEHRSKHSEIQSTKNNINKKRKSVMNSDKPEKVPRLLIPPTQRLIPNMAELQSPVFSESDDNQQTIQNNSFIPHSTNENVFGNVSNVSSSRGTHLIQEGQNLINEGTSVSNPNTLIYQQNSINQQKSNSIVSQIINQAYQNKNKIDYNEEYILKEMRKAFKQ</sequence>
<feature type="chain" id="PRO_5009315556" evidence="1">
    <location>
        <begin position="28"/>
        <end position="437"/>
    </location>
</feature>
<evidence type="ECO:0000256" key="1">
    <source>
        <dbReference type="SAM" id="SignalP"/>
    </source>
</evidence>
<dbReference type="WBParaSite" id="MhA1_Contig1724.frz3.gene3">
    <property type="protein sequence ID" value="MhA1_Contig1724.frz3.gene3"/>
    <property type="gene ID" value="MhA1_Contig1724.frz3.gene3"/>
</dbReference>
<dbReference type="Proteomes" id="UP000095281">
    <property type="component" value="Unplaced"/>
</dbReference>
<evidence type="ECO:0000313" key="3">
    <source>
        <dbReference type="WBParaSite" id="MhA1_Contig1724.frz3.gene3"/>
    </source>
</evidence>
<dbReference type="AlphaFoldDB" id="A0A1I8B981"/>
<keyword evidence="1" id="KW-0732">Signal</keyword>
<accession>A0A1I8B981</accession>
<reference evidence="3" key="1">
    <citation type="submission" date="2016-11" db="UniProtKB">
        <authorList>
            <consortium name="WormBaseParasite"/>
        </authorList>
    </citation>
    <scope>IDENTIFICATION</scope>
</reference>
<organism evidence="2 3">
    <name type="scientific">Meloidogyne hapla</name>
    <name type="common">Root-knot nematode worm</name>
    <dbReference type="NCBI Taxonomy" id="6305"/>
    <lineage>
        <taxon>Eukaryota</taxon>
        <taxon>Metazoa</taxon>
        <taxon>Ecdysozoa</taxon>
        <taxon>Nematoda</taxon>
        <taxon>Chromadorea</taxon>
        <taxon>Rhabditida</taxon>
        <taxon>Tylenchina</taxon>
        <taxon>Tylenchomorpha</taxon>
        <taxon>Tylenchoidea</taxon>
        <taxon>Meloidogynidae</taxon>
        <taxon>Meloidogyninae</taxon>
        <taxon>Meloidogyne</taxon>
    </lineage>
</organism>
<proteinExistence type="predicted"/>
<feature type="signal peptide" evidence="1">
    <location>
        <begin position="1"/>
        <end position="27"/>
    </location>
</feature>
<name>A0A1I8B981_MELHA</name>